<dbReference type="PANTHER" id="PTHR43297:SF2">
    <property type="entry name" value="DIPEPTIDE TRANSPORT ATP-BINDING PROTEIN DPPD"/>
    <property type="match status" value="1"/>
</dbReference>
<dbReference type="InterPro" id="IPR003593">
    <property type="entry name" value="AAA+_ATPase"/>
</dbReference>
<comment type="caution">
    <text evidence="9">The sequence shown here is derived from an EMBL/GenBank/DDBJ whole genome shotgun (WGS) entry which is preliminary data.</text>
</comment>
<evidence type="ECO:0000256" key="4">
    <source>
        <dbReference type="ARBA" id="ARBA00022475"/>
    </source>
</evidence>
<accession>A0A848EKI7</accession>
<evidence type="ECO:0000256" key="3">
    <source>
        <dbReference type="ARBA" id="ARBA00022448"/>
    </source>
</evidence>
<name>A0A848EKI7_9PROT</name>
<keyword evidence="5" id="KW-0547">Nucleotide-binding</keyword>
<dbReference type="GO" id="GO:0055085">
    <property type="term" value="P:transmembrane transport"/>
    <property type="evidence" value="ECO:0007669"/>
    <property type="project" value="UniProtKB-ARBA"/>
</dbReference>
<dbReference type="PROSITE" id="PS00211">
    <property type="entry name" value="ABC_TRANSPORTER_1"/>
    <property type="match status" value="1"/>
</dbReference>
<dbReference type="EMBL" id="JABBKX010000011">
    <property type="protein sequence ID" value="NMJ44015.1"/>
    <property type="molecule type" value="Genomic_DNA"/>
</dbReference>
<evidence type="ECO:0000313" key="9">
    <source>
        <dbReference type="EMBL" id="NMJ44015.1"/>
    </source>
</evidence>
<dbReference type="Pfam" id="PF08352">
    <property type="entry name" value="oligo_HPY"/>
    <property type="match status" value="1"/>
</dbReference>
<dbReference type="AlphaFoldDB" id="A0A848EKI7"/>
<sequence length="329" mass="35533">MALLEVENLQTHFRTPDGVNRAVDGLSFSVEAGETVAIVGESGCGKSVTSMSILRLIPEPPGKIAGSIRFNGRDLLKLSDREMRAVRGNEISMIFQEPMTSLNPVLTVGRQIGETLRLHQGMSASQAEARAVEMLKLVGIPEPQRRVKEYPHQLSGGMRQRVMIAIALACNPKLLIADEPTTALDVTIQAQILDLMRDLKRTVGAAIVIITHDLGVVAEVAERVIVMYAGRKVEEAAVDKLFGAPRHPYTQGLLGSMPKLGSSLTGEETRLQEIPGLVPSLKKKIEGCVFASRCPHTTDLCRKVAPALEEKAPGHIAACHYAIKEAVAA</sequence>
<keyword evidence="10" id="KW-1185">Reference proteome</keyword>
<evidence type="ECO:0000256" key="1">
    <source>
        <dbReference type="ARBA" id="ARBA00004417"/>
    </source>
</evidence>
<dbReference type="InterPro" id="IPR027417">
    <property type="entry name" value="P-loop_NTPase"/>
</dbReference>
<dbReference type="RefSeq" id="WP_170056208.1">
    <property type="nucleotide sequence ID" value="NZ_JABBKX010000011.1"/>
</dbReference>
<dbReference type="GO" id="GO:0005886">
    <property type="term" value="C:plasma membrane"/>
    <property type="evidence" value="ECO:0007669"/>
    <property type="project" value="UniProtKB-SubCell"/>
</dbReference>
<dbReference type="SUPFAM" id="SSF52540">
    <property type="entry name" value="P-loop containing nucleoside triphosphate hydrolases"/>
    <property type="match status" value="1"/>
</dbReference>
<comment type="similarity">
    <text evidence="2">Belongs to the ABC transporter superfamily.</text>
</comment>
<dbReference type="InterPro" id="IPR013563">
    <property type="entry name" value="Oligopep_ABC_C"/>
</dbReference>
<evidence type="ECO:0000256" key="5">
    <source>
        <dbReference type="ARBA" id="ARBA00022741"/>
    </source>
</evidence>
<reference evidence="9 10" key="1">
    <citation type="submission" date="2020-03" db="EMBL/GenBank/DDBJ databases">
        <authorList>
            <person name="Sun Q."/>
        </authorList>
    </citation>
    <scope>NUCLEOTIDE SEQUENCE [LARGE SCALE GENOMIC DNA]</scope>
    <source>
        <strain evidence="9 10">JC162</strain>
    </source>
</reference>
<dbReference type="Gene3D" id="3.40.50.300">
    <property type="entry name" value="P-loop containing nucleotide triphosphate hydrolases"/>
    <property type="match status" value="1"/>
</dbReference>
<dbReference type="InterPro" id="IPR050388">
    <property type="entry name" value="ABC_Ni/Peptide_Import"/>
</dbReference>
<dbReference type="NCBIfam" id="TIGR01727">
    <property type="entry name" value="oligo_HPY"/>
    <property type="match status" value="1"/>
</dbReference>
<dbReference type="GO" id="GO:0005524">
    <property type="term" value="F:ATP binding"/>
    <property type="evidence" value="ECO:0007669"/>
    <property type="project" value="UniProtKB-KW"/>
</dbReference>
<dbReference type="GO" id="GO:0015833">
    <property type="term" value="P:peptide transport"/>
    <property type="evidence" value="ECO:0007669"/>
    <property type="project" value="InterPro"/>
</dbReference>
<comment type="subcellular location">
    <subcellularLocation>
        <location evidence="1">Cell inner membrane</location>
        <topology evidence="1">Peripheral membrane protein</topology>
    </subcellularLocation>
</comment>
<evidence type="ECO:0000259" key="8">
    <source>
        <dbReference type="PROSITE" id="PS50893"/>
    </source>
</evidence>
<dbReference type="InterPro" id="IPR017871">
    <property type="entry name" value="ABC_transporter-like_CS"/>
</dbReference>
<organism evidence="9 10">
    <name type="scientific">Neoroseomonas marina</name>
    <dbReference type="NCBI Taxonomy" id="1232220"/>
    <lineage>
        <taxon>Bacteria</taxon>
        <taxon>Pseudomonadati</taxon>
        <taxon>Pseudomonadota</taxon>
        <taxon>Alphaproteobacteria</taxon>
        <taxon>Acetobacterales</taxon>
        <taxon>Acetobacteraceae</taxon>
        <taxon>Neoroseomonas</taxon>
    </lineage>
</organism>
<dbReference type="Pfam" id="PF00005">
    <property type="entry name" value="ABC_tran"/>
    <property type="match status" value="1"/>
</dbReference>
<dbReference type="PANTHER" id="PTHR43297">
    <property type="entry name" value="OLIGOPEPTIDE TRANSPORT ATP-BINDING PROTEIN APPD"/>
    <property type="match status" value="1"/>
</dbReference>
<dbReference type="CDD" id="cd03257">
    <property type="entry name" value="ABC_NikE_OppD_transporters"/>
    <property type="match status" value="1"/>
</dbReference>
<dbReference type="Proteomes" id="UP000548582">
    <property type="component" value="Unassembled WGS sequence"/>
</dbReference>
<proteinExistence type="inferred from homology"/>
<dbReference type="GO" id="GO:0016887">
    <property type="term" value="F:ATP hydrolysis activity"/>
    <property type="evidence" value="ECO:0007669"/>
    <property type="project" value="InterPro"/>
</dbReference>
<dbReference type="FunFam" id="3.40.50.300:FF:000016">
    <property type="entry name" value="Oligopeptide ABC transporter ATP-binding component"/>
    <property type="match status" value="1"/>
</dbReference>
<dbReference type="PROSITE" id="PS50893">
    <property type="entry name" value="ABC_TRANSPORTER_2"/>
    <property type="match status" value="1"/>
</dbReference>
<protein>
    <submittedName>
        <fullName evidence="9">ABC transporter ATP-binding protein</fullName>
    </submittedName>
</protein>
<gene>
    <name evidence="9" type="ORF">GWK16_22395</name>
</gene>
<keyword evidence="7" id="KW-0472">Membrane</keyword>
<keyword evidence="4" id="KW-1003">Cell membrane</keyword>
<evidence type="ECO:0000256" key="6">
    <source>
        <dbReference type="ARBA" id="ARBA00022840"/>
    </source>
</evidence>
<evidence type="ECO:0000313" key="10">
    <source>
        <dbReference type="Proteomes" id="UP000548582"/>
    </source>
</evidence>
<evidence type="ECO:0000256" key="2">
    <source>
        <dbReference type="ARBA" id="ARBA00005417"/>
    </source>
</evidence>
<dbReference type="InterPro" id="IPR003439">
    <property type="entry name" value="ABC_transporter-like_ATP-bd"/>
</dbReference>
<evidence type="ECO:0000256" key="7">
    <source>
        <dbReference type="ARBA" id="ARBA00023136"/>
    </source>
</evidence>
<keyword evidence="6 9" id="KW-0067">ATP-binding</keyword>
<feature type="domain" description="ABC transporter" evidence="8">
    <location>
        <begin position="4"/>
        <end position="254"/>
    </location>
</feature>
<keyword evidence="3" id="KW-0813">Transport</keyword>
<dbReference type="SMART" id="SM00382">
    <property type="entry name" value="AAA"/>
    <property type="match status" value="1"/>
</dbReference>